<dbReference type="Gene3D" id="3.40.630.10">
    <property type="entry name" value="Zn peptidases"/>
    <property type="match status" value="1"/>
</dbReference>
<dbReference type="RefSeq" id="WP_257536623.1">
    <property type="nucleotide sequence ID" value="NZ_CP011940.1"/>
</dbReference>
<dbReference type="InterPro" id="IPR002933">
    <property type="entry name" value="Peptidase_M20"/>
</dbReference>
<dbReference type="EMBL" id="JBIEKR010000004">
    <property type="protein sequence ID" value="MFG6272755.1"/>
    <property type="molecule type" value="Genomic_DNA"/>
</dbReference>
<dbReference type="Pfam" id="PF07687">
    <property type="entry name" value="M20_dimer"/>
    <property type="match status" value="1"/>
</dbReference>
<dbReference type="SUPFAM" id="SSF53187">
    <property type="entry name" value="Zn-dependent exopeptidases"/>
    <property type="match status" value="1"/>
</dbReference>
<dbReference type="Proteomes" id="UP001605989">
    <property type="component" value="Unassembled WGS sequence"/>
</dbReference>
<dbReference type="InterPro" id="IPR036264">
    <property type="entry name" value="Bact_exopeptidase_dim_dom"/>
</dbReference>
<feature type="domain" description="Peptidase M20 dimerisation" evidence="6">
    <location>
        <begin position="206"/>
        <end position="339"/>
    </location>
</feature>
<proteinExistence type="inferred from homology"/>
<dbReference type="Pfam" id="PF01546">
    <property type="entry name" value="Peptidase_M20"/>
    <property type="match status" value="1"/>
</dbReference>
<keyword evidence="8" id="KW-1185">Reference proteome</keyword>
<accession>A0ABW7DRW9</accession>
<protein>
    <submittedName>
        <fullName evidence="7">M20/M25/M40 family metallo-hydrolase</fullName>
    </submittedName>
</protein>
<keyword evidence="3" id="KW-0479">Metal-binding</keyword>
<comment type="caution">
    <text evidence="7">The sequence shown here is derived from an EMBL/GenBank/DDBJ whole genome shotgun (WGS) entry which is preliminary data.</text>
</comment>
<name>A0ABW7DRW9_9FIRM</name>
<evidence type="ECO:0000313" key="8">
    <source>
        <dbReference type="Proteomes" id="UP001605989"/>
    </source>
</evidence>
<dbReference type="PANTHER" id="PTHR45962">
    <property type="entry name" value="N-FATTY-ACYL-AMINO ACID SYNTHASE/HYDROLASE PM20D1"/>
    <property type="match status" value="1"/>
</dbReference>
<dbReference type="Gene3D" id="1.10.150.900">
    <property type="match status" value="1"/>
</dbReference>
<evidence type="ECO:0000256" key="3">
    <source>
        <dbReference type="ARBA" id="ARBA00022723"/>
    </source>
</evidence>
<dbReference type="Gene3D" id="3.30.70.360">
    <property type="match status" value="1"/>
</dbReference>
<keyword evidence="4" id="KW-0378">Hydrolase</keyword>
<evidence type="ECO:0000259" key="6">
    <source>
        <dbReference type="Pfam" id="PF07687"/>
    </source>
</evidence>
<evidence type="ECO:0000256" key="1">
    <source>
        <dbReference type="ARBA" id="ARBA00006247"/>
    </source>
</evidence>
<reference evidence="7 8" key="1">
    <citation type="submission" date="2024-10" db="EMBL/GenBank/DDBJ databases">
        <authorList>
            <person name="Sang B.-I."/>
            <person name="Prabhaharan D."/>
        </authorList>
    </citation>
    <scope>NUCLEOTIDE SEQUENCE [LARGE SCALE GENOMIC DNA]</scope>
    <source>
        <strain evidence="7 8">MH</strain>
    </source>
</reference>
<evidence type="ECO:0000256" key="2">
    <source>
        <dbReference type="ARBA" id="ARBA00022670"/>
    </source>
</evidence>
<evidence type="ECO:0000256" key="4">
    <source>
        <dbReference type="ARBA" id="ARBA00022801"/>
    </source>
</evidence>
<keyword evidence="5" id="KW-0862">Zinc</keyword>
<sequence length="445" mass="49718">MAFTEEQKLTDHLQHFIACQTISNEDLDKVDWREFTKLHALLEAYYPVIYKLFEVIPVGRAGLLFHYDSGHPEKTPLVLSAHQDVVEPGALELWKKEPFSGAYEDGIIWGRGTTDCKHLFLAEMEAVEAAFSDGFRPSYDLYIALGYSEEIYTISGEDGGRLLKEALAARGVHQIVLFDEGGSVTTDDKGHRIAHVGLGDKSQIVYELYKDGTGGHSSVPGLHTDMGALARCIVALEDHPRPYKLTDLSRGQLKGMAKLETGDKQRIFSDPDRYWDEVCELARQDARLDALLHTTICVTMAQGAQQPNVIPAHVSATISARVLPGETGDEILAYIQQHLTGGIQVRCVSGIDPVNEDTPDSEEFRLVEQTIHDVYGDDVIVMPELMLFATDSRYYKDIAKHIFLFSGYEQDDTWGPMHGVNERIPAAALPGSRNFFRRLMENYNA</sequence>
<evidence type="ECO:0000256" key="5">
    <source>
        <dbReference type="ARBA" id="ARBA00022833"/>
    </source>
</evidence>
<dbReference type="InterPro" id="IPR047177">
    <property type="entry name" value="Pept_M20A"/>
</dbReference>
<dbReference type="PANTHER" id="PTHR45962:SF1">
    <property type="entry name" value="N-FATTY-ACYL-AMINO ACID SYNTHASE_HYDROLASE PM20D1"/>
    <property type="match status" value="1"/>
</dbReference>
<gene>
    <name evidence="7" type="ORF">ACGTZG_06080</name>
</gene>
<organism evidence="7 8">
    <name type="scientific">Megasphaera hexanoica</name>
    <dbReference type="NCBI Taxonomy" id="1675036"/>
    <lineage>
        <taxon>Bacteria</taxon>
        <taxon>Bacillati</taxon>
        <taxon>Bacillota</taxon>
        <taxon>Negativicutes</taxon>
        <taxon>Veillonellales</taxon>
        <taxon>Veillonellaceae</taxon>
        <taxon>Megasphaera</taxon>
    </lineage>
</organism>
<dbReference type="InterPro" id="IPR011650">
    <property type="entry name" value="Peptidase_M20_dimer"/>
</dbReference>
<comment type="similarity">
    <text evidence="1">Belongs to the peptidase M20A family.</text>
</comment>
<keyword evidence="2" id="KW-0645">Protease</keyword>
<evidence type="ECO:0000313" key="7">
    <source>
        <dbReference type="EMBL" id="MFG6272755.1"/>
    </source>
</evidence>
<dbReference type="SUPFAM" id="SSF55031">
    <property type="entry name" value="Bacterial exopeptidase dimerisation domain"/>
    <property type="match status" value="1"/>
</dbReference>